<dbReference type="InterPro" id="IPR027988">
    <property type="entry name" value="BRX_N"/>
</dbReference>
<evidence type="ECO:0000313" key="3">
    <source>
        <dbReference type="Proteomes" id="UP001497516"/>
    </source>
</evidence>
<name>A0AAV2GU46_9ROSI</name>
<dbReference type="EMBL" id="OZ034822">
    <property type="protein sequence ID" value="CAL1413664.1"/>
    <property type="molecule type" value="Genomic_DNA"/>
</dbReference>
<feature type="domain" description="Transcription factor BREVIS RADIX N-terminal" evidence="1">
    <location>
        <begin position="76"/>
        <end position="108"/>
    </location>
</feature>
<evidence type="ECO:0000259" key="1">
    <source>
        <dbReference type="Pfam" id="PF13713"/>
    </source>
</evidence>
<keyword evidence="3" id="KW-1185">Reference proteome</keyword>
<reference evidence="2 3" key="1">
    <citation type="submission" date="2024-04" db="EMBL/GenBank/DDBJ databases">
        <authorList>
            <person name="Fracassetti M."/>
        </authorList>
    </citation>
    <scope>NUCLEOTIDE SEQUENCE [LARGE SCALE GENOMIC DNA]</scope>
</reference>
<protein>
    <recommendedName>
        <fullName evidence="1">Transcription factor BREVIS RADIX N-terminal domain-containing protein</fullName>
    </recommendedName>
</protein>
<gene>
    <name evidence="2" type="ORF">LTRI10_LOCUS52878</name>
</gene>
<sequence length="139" mass="14936">MMNSILPLSSSPSEPAVLEFSRLQPAMKSPNHYHLGSCRLAIVFSPSPDDRPPTSKPISLRHSLSSILFLIRDLNSPNAKNNQAIKSLTSQLRDMVLKTSGAYKHCALCTTGTGPTTNDNHQSLLKTNPGVSVAKNLGG</sequence>
<organism evidence="2 3">
    <name type="scientific">Linum trigynum</name>
    <dbReference type="NCBI Taxonomy" id="586398"/>
    <lineage>
        <taxon>Eukaryota</taxon>
        <taxon>Viridiplantae</taxon>
        <taxon>Streptophyta</taxon>
        <taxon>Embryophyta</taxon>
        <taxon>Tracheophyta</taxon>
        <taxon>Spermatophyta</taxon>
        <taxon>Magnoliopsida</taxon>
        <taxon>eudicotyledons</taxon>
        <taxon>Gunneridae</taxon>
        <taxon>Pentapetalae</taxon>
        <taxon>rosids</taxon>
        <taxon>fabids</taxon>
        <taxon>Malpighiales</taxon>
        <taxon>Linaceae</taxon>
        <taxon>Linum</taxon>
    </lineage>
</organism>
<dbReference type="AlphaFoldDB" id="A0AAV2GU46"/>
<proteinExistence type="predicted"/>
<evidence type="ECO:0000313" key="2">
    <source>
        <dbReference type="EMBL" id="CAL1413664.1"/>
    </source>
</evidence>
<accession>A0AAV2GU46</accession>
<dbReference type="Pfam" id="PF13713">
    <property type="entry name" value="BRX_N"/>
    <property type="match status" value="1"/>
</dbReference>
<dbReference type="Proteomes" id="UP001497516">
    <property type="component" value="Chromosome 9"/>
</dbReference>